<feature type="non-terminal residue" evidence="1">
    <location>
        <position position="1"/>
    </location>
</feature>
<proteinExistence type="predicted"/>
<protein>
    <submittedName>
        <fullName evidence="1">Uncharacterized protein</fullName>
    </submittedName>
</protein>
<dbReference type="EMBL" id="CACRXK020019853">
    <property type="protein sequence ID" value="CAB4034133.1"/>
    <property type="molecule type" value="Genomic_DNA"/>
</dbReference>
<organism evidence="1 2">
    <name type="scientific">Paramuricea clavata</name>
    <name type="common">Red gorgonian</name>
    <name type="synonym">Violescent sea-whip</name>
    <dbReference type="NCBI Taxonomy" id="317549"/>
    <lineage>
        <taxon>Eukaryota</taxon>
        <taxon>Metazoa</taxon>
        <taxon>Cnidaria</taxon>
        <taxon>Anthozoa</taxon>
        <taxon>Octocorallia</taxon>
        <taxon>Malacalcyonacea</taxon>
        <taxon>Plexauridae</taxon>
        <taxon>Paramuricea</taxon>
    </lineage>
</organism>
<sequence>KIDRRLRTLTTACYRKSLQDAEIHYGLTQSDSSAELVIDKRKATTRKSKPVMESAAHCGHFGVVVFQAISPSFTASHPDVLHPVHAMARISSCLTTSIDENN</sequence>
<dbReference type="AlphaFoldDB" id="A0A7D9LN43"/>
<keyword evidence="2" id="KW-1185">Reference proteome</keyword>
<accession>A0A7D9LN43</accession>
<evidence type="ECO:0000313" key="2">
    <source>
        <dbReference type="Proteomes" id="UP001152795"/>
    </source>
</evidence>
<evidence type="ECO:0000313" key="1">
    <source>
        <dbReference type="EMBL" id="CAB4034133.1"/>
    </source>
</evidence>
<dbReference type="Proteomes" id="UP001152795">
    <property type="component" value="Unassembled WGS sequence"/>
</dbReference>
<gene>
    <name evidence="1" type="ORF">PACLA_8A066885</name>
</gene>
<comment type="caution">
    <text evidence="1">The sequence shown here is derived from an EMBL/GenBank/DDBJ whole genome shotgun (WGS) entry which is preliminary data.</text>
</comment>
<name>A0A7D9LN43_PARCT</name>
<reference evidence="1" key="1">
    <citation type="submission" date="2020-04" db="EMBL/GenBank/DDBJ databases">
        <authorList>
            <person name="Alioto T."/>
            <person name="Alioto T."/>
            <person name="Gomez Garrido J."/>
        </authorList>
    </citation>
    <scope>NUCLEOTIDE SEQUENCE</scope>
    <source>
        <strain evidence="1">A484AB</strain>
    </source>
</reference>